<evidence type="ECO:0000313" key="2">
    <source>
        <dbReference type="EMBL" id="KAL2283770.1"/>
    </source>
</evidence>
<keyword evidence="3" id="KW-1185">Reference proteome</keyword>
<accession>A0ABR4EMW4</accession>
<reference evidence="2 3" key="1">
    <citation type="submission" date="2024-03" db="EMBL/GenBank/DDBJ databases">
        <title>A high-quality draft genome sequence of Diaporthe vaccinii, a causative agent of upright dieback and viscid rot disease in cranberry plants.</title>
        <authorList>
            <person name="Sarrasin M."/>
            <person name="Lang B.F."/>
            <person name="Burger G."/>
        </authorList>
    </citation>
    <scope>NUCLEOTIDE SEQUENCE [LARGE SCALE GENOMIC DNA]</scope>
    <source>
        <strain evidence="2 3">IS7</strain>
    </source>
</reference>
<name>A0ABR4EMW4_9PEZI</name>
<dbReference type="EMBL" id="JBAWTH010000040">
    <property type="protein sequence ID" value="KAL2283770.1"/>
    <property type="molecule type" value="Genomic_DNA"/>
</dbReference>
<gene>
    <name evidence="2" type="ORF">FJTKL_09560</name>
</gene>
<feature type="compositionally biased region" description="Gly residues" evidence="1">
    <location>
        <begin position="976"/>
        <end position="985"/>
    </location>
</feature>
<feature type="region of interest" description="Disordered" evidence="1">
    <location>
        <begin position="154"/>
        <end position="174"/>
    </location>
</feature>
<organism evidence="2 3">
    <name type="scientific">Diaporthe vaccinii</name>
    <dbReference type="NCBI Taxonomy" id="105482"/>
    <lineage>
        <taxon>Eukaryota</taxon>
        <taxon>Fungi</taxon>
        <taxon>Dikarya</taxon>
        <taxon>Ascomycota</taxon>
        <taxon>Pezizomycotina</taxon>
        <taxon>Sordariomycetes</taxon>
        <taxon>Sordariomycetidae</taxon>
        <taxon>Diaporthales</taxon>
        <taxon>Diaporthaceae</taxon>
        <taxon>Diaporthe</taxon>
        <taxon>Diaporthe eres species complex</taxon>
    </lineage>
</organism>
<protein>
    <recommendedName>
        <fullName evidence="4">BTB domain-containing protein</fullName>
    </recommendedName>
</protein>
<evidence type="ECO:0000313" key="3">
    <source>
        <dbReference type="Proteomes" id="UP001600888"/>
    </source>
</evidence>
<proteinExistence type="predicted"/>
<evidence type="ECO:0008006" key="4">
    <source>
        <dbReference type="Google" id="ProtNLM"/>
    </source>
</evidence>
<comment type="caution">
    <text evidence="2">The sequence shown here is derived from an EMBL/GenBank/DDBJ whole genome shotgun (WGS) entry which is preliminary data.</text>
</comment>
<evidence type="ECO:0000256" key="1">
    <source>
        <dbReference type="SAM" id="MobiDB-lite"/>
    </source>
</evidence>
<dbReference type="Proteomes" id="UP001600888">
    <property type="component" value="Unassembled WGS sequence"/>
</dbReference>
<feature type="compositionally biased region" description="Polar residues" evidence="1">
    <location>
        <begin position="1"/>
        <end position="13"/>
    </location>
</feature>
<feature type="compositionally biased region" description="Low complexity" evidence="1">
    <location>
        <begin position="55"/>
        <end position="67"/>
    </location>
</feature>
<feature type="compositionally biased region" description="Pro residues" evidence="1">
    <location>
        <begin position="937"/>
        <end position="947"/>
    </location>
</feature>
<sequence>MTGQHVRSESATATMRRPASPPASSTRLTGPARTRNLRSALRGLSISDPSPPTDSPRASLSPMSSSRNEWSSNKNELESVIWNNNVGPASGRASGAATERVPVEVRIPQLKSYTQRLRAARVPGSDPGSVDSAYEEFATVRDEAAEAVGALLAAHNSPSAASRSRRARNGSVAETVERLESMRIAHGKTTADGEMDSLKTSFNSLGLGDSYFTPTGSGYEDRARYSRDSAPSSGPVQNDSSLAAIREWRAVLVKLLQSHRRSLAATIQAFERDAPLEVIERAVDDPEHRAGMIQKMRTRKSPLASNAPAVSPAYWPWHETRFQHYDALKETIMQVDRQLWVAGNAGKRAKKAVRDYVIAPRGNAVLEFANTGGYDTPLLRFRVSSHMLAETSPIFEAVFGGQFSHPRILDRDLRELDGQVPREPPRSVTCADGSSVKLYSMPQLEPNKEEALTILLYAAHMQNDKVPREVGFAQFIAIAEVCLKYQCTSPLELFVEHRWLPAWVHKATEQQPDGILLISYAFGLRRLFTRMSKTAVLNIVDEEELQAKPWPDAMKEKIWAVRNAKMAQVYTACVGAVQEYFRPTGQPSGVDGAGAIDGGQRVGAGFLPSDDAPRTTSSLLRASSYLANPPLPSYVSLFSLTSTPRCPKGDHWCDATSLGWLLLVLNELQLVWTIVNPSILPDVQSQHGQTPRSLAQLLDVLRSVPSPPHPAHPGSTVCDPAPAFRAAVNDVYNSISGLTLFDVDGKRHGWGLSKHRLNEPQTIQNVSLGTLSKLSLDGLSVQDEAVAPAQAPNEDTHAVLRMGTEDWLPDNGNETDTTGGEQEVEEVYTADGMRWYQPSPAPAFAPDEALCLRIMRHAETFDDLHALALVSRAFYAAFKKNELALMRPLVGAWRRQTLSALAGGPAQPQDLLPQELARLEGIQARSEEGRRNQHPPRSVPPSPPPPLVSHQSMEDDSLAEAAQLESSYSTDAEGGSECGDGGGAQGEEPREMTEEEAGRILWPDQPAWSGDSAVPDYLAKGKAAEPPAWAVVAREASGEKFLAGDLLLLTEDKSLAVLGDKTLGEDLDRRKGITRS</sequence>
<feature type="region of interest" description="Disordered" evidence="1">
    <location>
        <begin position="1"/>
        <end position="72"/>
    </location>
</feature>
<feature type="compositionally biased region" description="Basic and acidic residues" evidence="1">
    <location>
        <begin position="987"/>
        <end position="998"/>
    </location>
</feature>
<feature type="region of interest" description="Disordered" evidence="1">
    <location>
        <begin position="926"/>
        <end position="1013"/>
    </location>
</feature>